<dbReference type="InterPro" id="IPR018816">
    <property type="entry name" value="Cactin_central"/>
</dbReference>
<protein>
    <recommendedName>
        <fullName evidence="2">Splicing factor Cactin</fullName>
    </recommendedName>
</protein>
<evidence type="ECO:0000313" key="7">
    <source>
        <dbReference type="EMBL" id="VDK82136.1"/>
    </source>
</evidence>
<dbReference type="GO" id="GO:0045292">
    <property type="term" value="P:mRNA cis splicing, via spliceosome"/>
    <property type="evidence" value="ECO:0007669"/>
    <property type="project" value="TreeGrafter"/>
</dbReference>
<dbReference type="Proteomes" id="UP000271087">
    <property type="component" value="Unassembled WGS sequence"/>
</dbReference>
<feature type="compositionally biased region" description="Basic and acidic residues" evidence="4">
    <location>
        <begin position="97"/>
        <end position="108"/>
    </location>
</feature>
<gene>
    <name evidence="7" type="ORF">NOO_LOCUS6370</name>
</gene>
<feature type="coiled-coil region" evidence="3">
    <location>
        <begin position="173"/>
        <end position="206"/>
    </location>
</feature>
<feature type="domain" description="Splicing factor cactin central" evidence="6">
    <location>
        <begin position="205"/>
        <end position="394"/>
    </location>
</feature>
<dbReference type="EMBL" id="UYRW01001958">
    <property type="protein sequence ID" value="VDK82136.1"/>
    <property type="molecule type" value="Genomic_DNA"/>
</dbReference>
<proteinExistence type="inferred from homology"/>
<dbReference type="Pfam" id="PF09732">
    <property type="entry name" value="CactinC_cactus"/>
    <property type="match status" value="1"/>
</dbReference>
<evidence type="ECO:0000259" key="6">
    <source>
        <dbReference type="Pfam" id="PF10312"/>
    </source>
</evidence>
<dbReference type="OrthoDB" id="265955at2759"/>
<feature type="compositionally biased region" description="Basic residues" evidence="4">
    <location>
        <begin position="85"/>
        <end position="96"/>
    </location>
</feature>
<reference evidence="7 8" key="2">
    <citation type="submission" date="2018-08" db="EMBL/GenBank/DDBJ databases">
        <authorList>
            <person name="Laetsch R D."/>
            <person name="Stevens L."/>
            <person name="Kumar S."/>
            <person name="Blaxter L. M."/>
        </authorList>
    </citation>
    <scope>NUCLEOTIDE SEQUENCE [LARGE SCALE GENOMIC DNA]</scope>
</reference>
<organism evidence="9">
    <name type="scientific">Onchocerca ochengi</name>
    <name type="common">Filarial nematode worm</name>
    <dbReference type="NCBI Taxonomy" id="42157"/>
    <lineage>
        <taxon>Eukaryota</taxon>
        <taxon>Metazoa</taxon>
        <taxon>Ecdysozoa</taxon>
        <taxon>Nematoda</taxon>
        <taxon>Chromadorea</taxon>
        <taxon>Rhabditida</taxon>
        <taxon>Spirurina</taxon>
        <taxon>Spiruromorpha</taxon>
        <taxon>Filarioidea</taxon>
        <taxon>Onchocercidae</taxon>
        <taxon>Onchocerca</taxon>
    </lineage>
</organism>
<dbReference type="GO" id="GO:0005681">
    <property type="term" value="C:spliceosomal complex"/>
    <property type="evidence" value="ECO:0007669"/>
    <property type="project" value="TreeGrafter"/>
</dbReference>
<feature type="compositionally biased region" description="Basic and acidic residues" evidence="4">
    <location>
        <begin position="69"/>
        <end position="84"/>
    </location>
</feature>
<dbReference type="InterPro" id="IPR019134">
    <property type="entry name" value="Cactin_C"/>
</dbReference>
<evidence type="ECO:0000313" key="8">
    <source>
        <dbReference type="Proteomes" id="UP000271087"/>
    </source>
</evidence>
<evidence type="ECO:0000256" key="4">
    <source>
        <dbReference type="SAM" id="MobiDB-lite"/>
    </source>
</evidence>
<reference evidence="9" key="1">
    <citation type="submission" date="2016-06" db="UniProtKB">
        <authorList>
            <consortium name="WormBaseParasite"/>
        </authorList>
    </citation>
    <scope>IDENTIFICATION</scope>
</reference>
<evidence type="ECO:0000259" key="5">
    <source>
        <dbReference type="Pfam" id="PF09732"/>
    </source>
</evidence>
<dbReference type="SMART" id="SM01050">
    <property type="entry name" value="CactinC_cactus"/>
    <property type="match status" value="1"/>
</dbReference>
<keyword evidence="8" id="KW-1185">Reference proteome</keyword>
<sequence length="687" mass="81592">MYNYGPYRAAFYRLSLHFWNSLVQSKCSRFLHKMGHEDKEKRKHKREHDSEKRKKKRRKHRGRSSSSSDTDKDDRFDQRLDALRKEKKQKKKKEKEKRKAMETSEEKKARRIAKKLKKAEKESHAVFDDEAKYTNSNNPFNDPNLTSTFIWAKKLASEGKANLSLKQIEKMNRDRTLKNLAEMEELKKNREARDAAREDLEMIRRDEERRHNSDWHATEEGFLLSQAKLRTQIRLKEGRAKPIDFLARYISYDNGGVESKKDEEFELVDPTTYLKGLKIRDLEDLLEDIKVYRRIDPVDNSVWWTDFCTVVRHEIRKLSNDINSANARESVHNSVQSDVTRLFKNKTHQELALLETQIKKKIHSGEPSVDVEFLEFTLQHLHVHMAKARIHERHQEILQCRLRRIKEEQMAGREKHECEPEQICKQENGESSSGVKQSAKLKILPVQLDELDDMDDDVKEQQWRLLTEDEMEILTLEMYERGSYSPFYGDEKEAMPGIEILDEAEDVQKRKEMMNKTENNSAASTSNDLSMAEAEMELIARRGMTNDEAAFSVEAPLEAQTFLWSEKYRPRKPRYFNRVHTGFEWNKYNQTHYDMDNPPPKIVQGYRFNIFYPDLLDVTETPTFTVTPCDDPDFAVIRFHAGPPYEDIAFKCVNREWEISHKHGYKCQFVNGIFQLWFYFKRYRYRR</sequence>
<dbReference type="AlphaFoldDB" id="A0A182EE66"/>
<feature type="compositionally biased region" description="Basic residues" evidence="4">
    <location>
        <begin position="53"/>
        <end position="63"/>
    </location>
</feature>
<dbReference type="GO" id="GO:0005737">
    <property type="term" value="C:cytoplasm"/>
    <property type="evidence" value="ECO:0007669"/>
    <property type="project" value="TreeGrafter"/>
</dbReference>
<feature type="domain" description="Splicing factor Cactin C-terminal" evidence="5">
    <location>
        <begin position="564"/>
        <end position="687"/>
    </location>
</feature>
<keyword evidence="3" id="KW-0175">Coiled coil</keyword>
<accession>A0A182EE66</accession>
<feature type="region of interest" description="Disordered" evidence="4">
    <location>
        <begin position="34"/>
        <end position="122"/>
    </location>
</feature>
<evidence type="ECO:0000256" key="3">
    <source>
        <dbReference type="SAM" id="Coils"/>
    </source>
</evidence>
<name>A0A182EE66_ONCOC</name>
<evidence type="ECO:0000256" key="1">
    <source>
        <dbReference type="ARBA" id="ARBA00006895"/>
    </source>
</evidence>
<dbReference type="WBParaSite" id="nOo.2.0.1.t06370-RA">
    <property type="protein sequence ID" value="nOo.2.0.1.t06370-RA"/>
    <property type="gene ID" value="nOo.2.0.1.g06370"/>
</dbReference>
<dbReference type="STRING" id="42157.A0A182EE66"/>
<dbReference type="PANTHER" id="PTHR21737">
    <property type="entry name" value="POLYGLUTAMINE BINDING PROTEIN 1/MARVEL MEMBRANE-ASSOCIATING DOMAIN CONTAINING 3"/>
    <property type="match status" value="1"/>
</dbReference>
<evidence type="ECO:0000256" key="2">
    <source>
        <dbReference type="ARBA" id="ARBA00034534"/>
    </source>
</evidence>
<comment type="similarity">
    <text evidence="1">Belongs to the CACTIN family.</text>
</comment>
<dbReference type="Pfam" id="PF10312">
    <property type="entry name" value="Cactin_mid"/>
    <property type="match status" value="1"/>
</dbReference>
<feature type="compositionally biased region" description="Basic residues" evidence="4">
    <location>
        <begin position="109"/>
        <end position="118"/>
    </location>
</feature>
<evidence type="ECO:0000313" key="9">
    <source>
        <dbReference type="WBParaSite" id="nOo.2.0.1.t06370-RA"/>
    </source>
</evidence>
<dbReference type="PANTHER" id="PTHR21737:SF4">
    <property type="entry name" value="SPLICING FACTOR CACTIN"/>
    <property type="match status" value="1"/>
</dbReference>